<dbReference type="KEGG" id="hmo:HM1_2045"/>
<sequence length="190" mass="21098">MISIHCEGEDGMVTSLPERYGEDYIGVLVRDPYHIFIYWELTENMRKRVLHNWGLGEDTPCRLRIEREDGGRWETVYVAELPPGAESWYVNGVTPGEVYRAQIGLNASEGQFVVILASAAIHLPPAGPAKRLPGRALAISGGIRPVALEDMAEQQADGQDREDGHEQEGAPFSSFSLYRGDNERGQSSVR</sequence>
<dbReference type="Proteomes" id="UP000008550">
    <property type="component" value="Chromosome"/>
</dbReference>
<evidence type="ECO:0000313" key="2">
    <source>
        <dbReference type="EMBL" id="ABZ84602.1"/>
    </source>
</evidence>
<gene>
    <name evidence="2" type="ORF">HM1_2045</name>
</gene>
<feature type="compositionally biased region" description="Basic and acidic residues" evidence="1">
    <location>
        <begin position="158"/>
        <end position="168"/>
    </location>
</feature>
<organism evidence="2 3">
    <name type="scientific">Heliobacterium modesticaldum (strain ATCC 51547 / Ice1)</name>
    <dbReference type="NCBI Taxonomy" id="498761"/>
    <lineage>
        <taxon>Bacteria</taxon>
        <taxon>Bacillati</taxon>
        <taxon>Bacillota</taxon>
        <taxon>Clostridia</taxon>
        <taxon>Eubacteriales</taxon>
        <taxon>Heliobacteriaceae</taxon>
        <taxon>Heliomicrobium</taxon>
    </lineage>
</organism>
<dbReference type="InterPro" id="IPR032585">
    <property type="entry name" value="DUF4912"/>
</dbReference>
<dbReference type="Pfam" id="PF16258">
    <property type="entry name" value="DUF4912"/>
    <property type="match status" value="1"/>
</dbReference>
<dbReference type="EMBL" id="CP000930">
    <property type="protein sequence ID" value="ABZ84602.1"/>
    <property type="molecule type" value="Genomic_DNA"/>
</dbReference>
<evidence type="ECO:0008006" key="4">
    <source>
        <dbReference type="Google" id="ProtNLM"/>
    </source>
</evidence>
<dbReference type="AlphaFoldDB" id="B0TGA6"/>
<keyword evidence="3" id="KW-1185">Reference proteome</keyword>
<dbReference type="STRING" id="498761.HM1_2045"/>
<dbReference type="HOGENOM" id="CLU_1426203_0_0_9"/>
<proteinExistence type="predicted"/>
<accession>B0TGA6</accession>
<protein>
    <recommendedName>
        <fullName evidence="4">DUF4912 domain-containing protein</fullName>
    </recommendedName>
</protein>
<dbReference type="eggNOG" id="COG3330">
    <property type="taxonomic scope" value="Bacteria"/>
</dbReference>
<reference evidence="2 3" key="1">
    <citation type="journal article" date="2008" name="J. Bacteriol.">
        <title>The genome of Heliobacterium modesticaldum, a phototrophic representative of the Firmicutes containing the simplest photosynthetic apparatus.</title>
        <authorList>
            <person name="Sattley W.M."/>
            <person name="Madigan M.T."/>
            <person name="Swingley W.D."/>
            <person name="Cheung P.C."/>
            <person name="Clocksin K.M."/>
            <person name="Conrad A.L."/>
            <person name="Dejesa L.C."/>
            <person name="Honchak B.M."/>
            <person name="Jung D.O."/>
            <person name="Karbach L.E."/>
            <person name="Kurdoglu A."/>
            <person name="Lahiri S."/>
            <person name="Mastrian S.D."/>
            <person name="Page L.E."/>
            <person name="Taylor H.L."/>
            <person name="Wang Z.T."/>
            <person name="Raymond J."/>
            <person name="Chen M."/>
            <person name="Blankenship R.E."/>
            <person name="Touchman J.W."/>
        </authorList>
    </citation>
    <scope>NUCLEOTIDE SEQUENCE [LARGE SCALE GENOMIC DNA]</scope>
    <source>
        <strain evidence="3">ATCC 51547 / Ice1</strain>
    </source>
</reference>
<evidence type="ECO:0000313" key="3">
    <source>
        <dbReference type="Proteomes" id="UP000008550"/>
    </source>
</evidence>
<evidence type="ECO:0000256" key="1">
    <source>
        <dbReference type="SAM" id="MobiDB-lite"/>
    </source>
</evidence>
<name>B0TGA6_HELMI</name>
<feature type="region of interest" description="Disordered" evidence="1">
    <location>
        <begin position="148"/>
        <end position="190"/>
    </location>
</feature>